<dbReference type="PANTHER" id="PTHR12526:SF510">
    <property type="entry name" value="D-INOSITOL 3-PHOSPHATE GLYCOSYLTRANSFERASE"/>
    <property type="match status" value="1"/>
</dbReference>
<reference evidence="4 5" key="2">
    <citation type="journal article" date="2014" name="Genome Announc.">
        <title>Complete Genome Sequence of the Subsurface, Mesophilic Sulfate-Reducing Bacterium Desulfovibrio aespoeensis Aspo-2.</title>
        <authorList>
            <person name="Pedersen K."/>
            <person name="Bengtsson A."/>
            <person name="Edlund J."/>
            <person name="Rabe L."/>
            <person name="Hazen T."/>
            <person name="Chakraborty R."/>
            <person name="Goodwin L."/>
            <person name="Shapiro N."/>
        </authorList>
    </citation>
    <scope>NUCLEOTIDE SEQUENCE [LARGE SCALE GENOMIC DNA]</scope>
    <source>
        <strain evidence="5">ATCC 700646 / DSM 10631 / Aspo-2</strain>
    </source>
</reference>
<protein>
    <submittedName>
        <fullName evidence="4">Glycosyl transferase group 1</fullName>
    </submittedName>
</protein>
<dbReference type="GO" id="GO:0016757">
    <property type="term" value="F:glycosyltransferase activity"/>
    <property type="evidence" value="ECO:0007669"/>
    <property type="project" value="UniProtKB-KW"/>
</dbReference>
<gene>
    <name evidence="4" type="ordered locus">Daes_0353</name>
</gene>
<proteinExistence type="predicted"/>
<dbReference type="OrthoDB" id="9803091at2"/>
<accession>E6VWH2</accession>
<dbReference type="KEGG" id="das:Daes_0353"/>
<dbReference type="HOGENOM" id="CLU_009583_0_3_7"/>
<dbReference type="RefSeq" id="WP_013513315.1">
    <property type="nucleotide sequence ID" value="NC_014844.1"/>
</dbReference>
<name>E6VWH2_PSEA9</name>
<dbReference type="EMBL" id="CP002431">
    <property type="protein sequence ID" value="ADU61378.1"/>
    <property type="molecule type" value="Genomic_DNA"/>
</dbReference>
<evidence type="ECO:0000256" key="1">
    <source>
        <dbReference type="ARBA" id="ARBA00022676"/>
    </source>
</evidence>
<evidence type="ECO:0000259" key="3">
    <source>
        <dbReference type="Pfam" id="PF13439"/>
    </source>
</evidence>
<evidence type="ECO:0000313" key="5">
    <source>
        <dbReference type="Proteomes" id="UP000002191"/>
    </source>
</evidence>
<evidence type="ECO:0000313" key="4">
    <source>
        <dbReference type="EMBL" id="ADU61378.1"/>
    </source>
</evidence>
<dbReference type="AlphaFoldDB" id="E6VWH2"/>
<sequence>MKILHVITGLDVGGAETTLHRLVTTMDPVRFLPRVVSLIEPGEVGRGLARDGVRVDSLGMRRGVPSPAGLVRLAGMIRSWRPDLIQTWLYHADLLGLTARALAFPLGNGPRLVWNIRCSYMDLAQYRRTTGLTLRACAALSRLPDAVVTNSGAARDFHLGLGYAPKRFEVIPNGFDPARFRPDAQARRAVRASLGLDDSALVYGLAARLDPMKDHLTFLRGASLVADAVPEAVFVLAGRGADHGNAALAGWLAEAGLAPERVRLLGERADMERLMAAMDVLVSSSVGESFPNVVGEAMACGVPCVVTDVGDSASLVASTGLVVPPADAPALGRAMLDMAGLGPTGRAALGQAARSRVMAGFSLASASQRYEALYSSLCRGNNTSIE</sequence>
<keyword evidence="2 4" id="KW-0808">Transferase</keyword>
<keyword evidence="5" id="KW-1185">Reference proteome</keyword>
<dbReference type="PANTHER" id="PTHR12526">
    <property type="entry name" value="GLYCOSYLTRANSFERASE"/>
    <property type="match status" value="1"/>
</dbReference>
<dbReference type="Gene3D" id="3.40.50.2000">
    <property type="entry name" value="Glycogen Phosphorylase B"/>
    <property type="match status" value="2"/>
</dbReference>
<dbReference type="STRING" id="643562.Daes_0353"/>
<feature type="domain" description="Glycosyltransferase subfamily 4-like N-terminal" evidence="3">
    <location>
        <begin position="12"/>
        <end position="179"/>
    </location>
</feature>
<reference evidence="5" key="1">
    <citation type="submission" date="2010-12" db="EMBL/GenBank/DDBJ databases">
        <title>Complete sequence of Desulfovibrio aespoeensis Aspo-2.</title>
        <authorList>
            <consortium name="US DOE Joint Genome Institute"/>
            <person name="Lucas S."/>
            <person name="Copeland A."/>
            <person name="Lapidus A."/>
            <person name="Cheng J.-F."/>
            <person name="Goodwin L."/>
            <person name="Pitluck S."/>
            <person name="Chertkov O."/>
            <person name="Misra M."/>
            <person name="Detter J.C."/>
            <person name="Han C."/>
            <person name="Tapia R."/>
            <person name="Land M."/>
            <person name="Hauser L."/>
            <person name="Kyrpides N."/>
            <person name="Ivanova N."/>
            <person name="Ovchinnikova G."/>
            <person name="Pedersen K."/>
            <person name="Jagevall S."/>
            <person name="Hazen T."/>
            <person name="Woyke T."/>
        </authorList>
    </citation>
    <scope>NUCLEOTIDE SEQUENCE [LARGE SCALE GENOMIC DNA]</scope>
    <source>
        <strain evidence="5">ATCC 700646 / DSM 10631 / Aspo-2</strain>
    </source>
</reference>
<dbReference type="CDD" id="cd03807">
    <property type="entry name" value="GT4_WbnK-like"/>
    <property type="match status" value="1"/>
</dbReference>
<organism evidence="4 5">
    <name type="scientific">Pseudodesulfovibrio aespoeensis (strain ATCC 700646 / DSM 10631 / Aspo-2)</name>
    <name type="common">Desulfovibrio aespoeensis</name>
    <dbReference type="NCBI Taxonomy" id="643562"/>
    <lineage>
        <taxon>Bacteria</taxon>
        <taxon>Pseudomonadati</taxon>
        <taxon>Thermodesulfobacteriota</taxon>
        <taxon>Desulfovibrionia</taxon>
        <taxon>Desulfovibrionales</taxon>
        <taxon>Desulfovibrionaceae</taxon>
    </lineage>
</organism>
<evidence type="ECO:0000256" key="2">
    <source>
        <dbReference type="ARBA" id="ARBA00022679"/>
    </source>
</evidence>
<dbReference type="Pfam" id="PF13439">
    <property type="entry name" value="Glyco_transf_4"/>
    <property type="match status" value="1"/>
</dbReference>
<keyword evidence="1" id="KW-0328">Glycosyltransferase</keyword>
<dbReference type="InterPro" id="IPR028098">
    <property type="entry name" value="Glyco_trans_4-like_N"/>
</dbReference>
<dbReference type="Pfam" id="PF13692">
    <property type="entry name" value="Glyco_trans_1_4"/>
    <property type="match status" value="1"/>
</dbReference>
<dbReference type="SUPFAM" id="SSF53756">
    <property type="entry name" value="UDP-Glycosyltransferase/glycogen phosphorylase"/>
    <property type="match status" value="1"/>
</dbReference>
<dbReference type="eggNOG" id="COG0438">
    <property type="taxonomic scope" value="Bacteria"/>
</dbReference>
<dbReference type="Proteomes" id="UP000002191">
    <property type="component" value="Chromosome"/>
</dbReference>